<gene>
    <name evidence="1" type="ORF">SCP_0203220</name>
</gene>
<name>A0A401GAD0_9APHY</name>
<reference evidence="1 2" key="1">
    <citation type="journal article" date="2018" name="Sci. Rep.">
        <title>Genome sequence of the cauliflower mushroom Sparassis crispa (Hanabiratake) and its association with beneficial usage.</title>
        <authorList>
            <person name="Kiyama R."/>
            <person name="Furutani Y."/>
            <person name="Kawaguchi K."/>
            <person name="Nakanishi T."/>
        </authorList>
    </citation>
    <scope>NUCLEOTIDE SEQUENCE [LARGE SCALE GENOMIC DNA]</scope>
</reference>
<evidence type="ECO:0000313" key="1">
    <source>
        <dbReference type="EMBL" id="GBE79125.1"/>
    </source>
</evidence>
<comment type="caution">
    <text evidence="1">The sequence shown here is derived from an EMBL/GenBank/DDBJ whole genome shotgun (WGS) entry which is preliminary data.</text>
</comment>
<accession>A0A401GAD0</accession>
<dbReference type="Proteomes" id="UP000287166">
    <property type="component" value="Unassembled WGS sequence"/>
</dbReference>
<protein>
    <submittedName>
        <fullName evidence="1">Uncharacterized protein</fullName>
    </submittedName>
</protein>
<evidence type="ECO:0000313" key="2">
    <source>
        <dbReference type="Proteomes" id="UP000287166"/>
    </source>
</evidence>
<sequence length="83" mass="9023">MIDLKKVTATYSYTLGGDGPYNQHPYSAHLEVPNNLMNIATTYLPTVVHTVSCILDGITPCGTLHEVPAIPIEKKEGTDRPLS</sequence>
<dbReference type="EMBL" id="BFAD01000002">
    <property type="protein sequence ID" value="GBE79125.1"/>
    <property type="molecule type" value="Genomic_DNA"/>
</dbReference>
<dbReference type="GeneID" id="38776042"/>
<proteinExistence type="predicted"/>
<dbReference type="RefSeq" id="XP_027610038.1">
    <property type="nucleotide sequence ID" value="XM_027754237.1"/>
</dbReference>
<dbReference type="AlphaFoldDB" id="A0A401GAD0"/>
<organism evidence="1 2">
    <name type="scientific">Sparassis crispa</name>
    <dbReference type="NCBI Taxonomy" id="139825"/>
    <lineage>
        <taxon>Eukaryota</taxon>
        <taxon>Fungi</taxon>
        <taxon>Dikarya</taxon>
        <taxon>Basidiomycota</taxon>
        <taxon>Agaricomycotina</taxon>
        <taxon>Agaricomycetes</taxon>
        <taxon>Polyporales</taxon>
        <taxon>Sparassidaceae</taxon>
        <taxon>Sparassis</taxon>
    </lineage>
</organism>
<keyword evidence="2" id="KW-1185">Reference proteome</keyword>
<dbReference type="InParanoid" id="A0A401GAD0"/>